<keyword evidence="2" id="KW-1185">Reference proteome</keyword>
<dbReference type="eggNOG" id="ENOG5032RPD">
    <property type="taxonomic scope" value="Bacteria"/>
</dbReference>
<sequence length="286" mass="32085">MYRKGVMVNKRGQYKYYLSKSYKNRYILRQENNREKYRLTVCTSLFYYSGGIMTQSTDITKLSQAMLIVQQQLQPAIKDAKNPFIGNKYATLNSVMESCRSLLSSQGIWLTQLPCPAPVELGTGHIGLETRLIHAESGQWISSTAIIPLTKNDPQGMGSAITYARRYSLCAILGIVTEDDDGNAASITPKQAKTRIRPVEATQRQKVASDNSSSTNKILDTSNRPVSLHQNLPKIDGVSFRTVQADDGRMCIVASGRTLEKKELLRASGFKWDSQQKVWWKYDDAA</sequence>
<reference evidence="1 2" key="1">
    <citation type="submission" date="2005-11" db="EMBL/GenBank/DDBJ databases">
        <title>The complete genome sequence of Lawsonia intracellularis: the causative agent of proliferative enteropathy.</title>
        <authorList>
            <person name="Kaur K."/>
            <person name="Zhang Q."/>
            <person name="Beckler D."/>
            <person name="Munir S."/>
            <person name="Li L."/>
            <person name="Kinsley K."/>
            <person name="Herron L."/>
            <person name="Peterson A."/>
            <person name="May B."/>
            <person name="Singh S."/>
            <person name="Gebhart C."/>
            <person name="Kapur V."/>
        </authorList>
    </citation>
    <scope>NUCLEOTIDE SEQUENCE [LARGE SCALE GENOMIC DNA]</scope>
    <source>
        <strain evidence="1 2">PHE/MN1-00</strain>
    </source>
</reference>
<protein>
    <submittedName>
        <fullName evidence="1">Recombination protein-phage associated</fullName>
    </submittedName>
</protein>
<evidence type="ECO:0000313" key="1">
    <source>
        <dbReference type="EMBL" id="CAJ54238.1"/>
    </source>
</evidence>
<gene>
    <name evidence="1" type="ordered locus">LI0182</name>
</gene>
<organism evidence="1 2">
    <name type="scientific">Lawsonia intracellularis (strain PHE/MN1-00)</name>
    <dbReference type="NCBI Taxonomy" id="363253"/>
    <lineage>
        <taxon>Bacteria</taxon>
        <taxon>Pseudomonadati</taxon>
        <taxon>Thermodesulfobacteriota</taxon>
        <taxon>Desulfovibrionia</taxon>
        <taxon>Desulfovibrionales</taxon>
        <taxon>Desulfovibrionaceae</taxon>
        <taxon>Lawsonia</taxon>
    </lineage>
</organism>
<dbReference type="InterPro" id="IPR007499">
    <property type="entry name" value="ERF_bacteria_virus"/>
</dbReference>
<proteinExistence type="predicted"/>
<evidence type="ECO:0000313" key="2">
    <source>
        <dbReference type="Proteomes" id="UP000002430"/>
    </source>
</evidence>
<name>Q1MRY8_LAWIP</name>
<dbReference type="STRING" id="363253.LI0182"/>
<dbReference type="Proteomes" id="UP000002430">
    <property type="component" value="Chromosome"/>
</dbReference>
<dbReference type="AlphaFoldDB" id="Q1MRY8"/>
<dbReference type="HOGENOM" id="CLU_102104_0_1_7"/>
<dbReference type="Pfam" id="PF04404">
    <property type="entry name" value="ERF"/>
    <property type="match status" value="1"/>
</dbReference>
<dbReference type="EMBL" id="AM180252">
    <property type="protein sequence ID" value="CAJ54238.1"/>
    <property type="molecule type" value="Genomic_DNA"/>
</dbReference>
<accession>Q1MRY8</accession>
<dbReference type="KEGG" id="lip:LI0182"/>